<dbReference type="PANTHER" id="PTHR15561:SF0">
    <property type="entry name" value="DNA-DIRECTED RNA POLYMERASE III SUBUNIT RPC9"/>
    <property type="match status" value="1"/>
</dbReference>
<dbReference type="InterPro" id="IPR038324">
    <property type="entry name" value="Rpb4/RPC9_sf"/>
</dbReference>
<comment type="subcellular location">
    <subcellularLocation>
        <location evidence="1">Nucleus</location>
    </subcellularLocation>
</comment>
<organism evidence="7 8">
    <name type="scientific">Starmerella bacillaris</name>
    <name type="common">Yeast</name>
    <name type="synonym">Candida zemplinina</name>
    <dbReference type="NCBI Taxonomy" id="1247836"/>
    <lineage>
        <taxon>Eukaryota</taxon>
        <taxon>Fungi</taxon>
        <taxon>Dikarya</taxon>
        <taxon>Ascomycota</taxon>
        <taxon>Saccharomycotina</taxon>
        <taxon>Dipodascomycetes</taxon>
        <taxon>Dipodascales</taxon>
        <taxon>Trichomonascaceae</taxon>
        <taxon>Starmerella</taxon>
    </lineage>
</organism>
<sequence length="130" mass="14811">MKVLEKSGALLCNQEVSEYVKLVKDSPSSSSLQNLQTICVELRSYLKERPANNPENPQTAENLKAFSKELKENDIKLEKTELLQVINSAPDNWPVLYCLIEEADIRFSEAQLEKILELSQKYLGSERVPQ</sequence>
<dbReference type="InterPro" id="IPR010997">
    <property type="entry name" value="HRDC-like_sf"/>
</dbReference>
<dbReference type="InterPro" id="IPR038846">
    <property type="entry name" value="RPC9"/>
</dbReference>
<evidence type="ECO:0000256" key="6">
    <source>
        <dbReference type="ARBA" id="ARBA00023242"/>
    </source>
</evidence>
<keyword evidence="6" id="KW-0539">Nucleus</keyword>
<evidence type="ECO:0000256" key="5">
    <source>
        <dbReference type="ARBA" id="ARBA00023163"/>
    </source>
</evidence>
<dbReference type="GO" id="GO:0005666">
    <property type="term" value="C:RNA polymerase III complex"/>
    <property type="evidence" value="ECO:0007669"/>
    <property type="project" value="InterPro"/>
</dbReference>
<evidence type="ECO:0000313" key="8">
    <source>
        <dbReference type="Proteomes" id="UP001362899"/>
    </source>
</evidence>
<dbReference type="GO" id="GO:0006384">
    <property type="term" value="P:transcription initiation at RNA polymerase III promoter"/>
    <property type="evidence" value="ECO:0007669"/>
    <property type="project" value="InterPro"/>
</dbReference>
<protein>
    <recommendedName>
        <fullName evidence="3">DNA-directed RNA polymerase III subunit RPC9</fullName>
    </recommendedName>
</protein>
<evidence type="ECO:0000256" key="4">
    <source>
        <dbReference type="ARBA" id="ARBA00022478"/>
    </source>
</evidence>
<keyword evidence="4" id="KW-0240">DNA-directed RNA polymerase</keyword>
<dbReference type="InterPro" id="IPR005574">
    <property type="entry name" value="Rpb4/RPC9"/>
</dbReference>
<dbReference type="PANTHER" id="PTHR15561">
    <property type="entry name" value="CALCITONIN GENE-RELATED PEPTIDE-RECEPTOR COMPONENT PROTEIN"/>
    <property type="match status" value="1"/>
</dbReference>
<comment type="similarity">
    <text evidence="2">Belongs to the eukaryotic RPC9 RNA polymerase subunit family.</text>
</comment>
<dbReference type="Pfam" id="PF03874">
    <property type="entry name" value="RNA_pol_Rpb4"/>
    <property type="match status" value="1"/>
</dbReference>
<name>A0AAV5RDX4_STABA</name>
<dbReference type="GO" id="GO:0000166">
    <property type="term" value="F:nucleotide binding"/>
    <property type="evidence" value="ECO:0007669"/>
    <property type="project" value="InterPro"/>
</dbReference>
<gene>
    <name evidence="7" type="ORF">DASB73_003890</name>
</gene>
<keyword evidence="8" id="KW-1185">Reference proteome</keyword>
<dbReference type="EMBL" id="BTGC01000001">
    <property type="protein sequence ID" value="GMM49431.1"/>
    <property type="molecule type" value="Genomic_DNA"/>
</dbReference>
<dbReference type="AlphaFoldDB" id="A0AAV5RDX4"/>
<dbReference type="Proteomes" id="UP001362899">
    <property type="component" value="Unassembled WGS sequence"/>
</dbReference>
<dbReference type="Gene3D" id="1.20.1250.40">
    <property type="match status" value="1"/>
</dbReference>
<comment type="caution">
    <text evidence="7">The sequence shown here is derived from an EMBL/GenBank/DDBJ whole genome shotgun (WGS) entry which is preliminary data.</text>
</comment>
<accession>A0AAV5RDX4</accession>
<reference evidence="7 8" key="1">
    <citation type="journal article" date="2023" name="Elife">
        <title>Identification of key yeast species and microbe-microbe interactions impacting larval growth of Drosophila in the wild.</title>
        <authorList>
            <person name="Mure A."/>
            <person name="Sugiura Y."/>
            <person name="Maeda R."/>
            <person name="Honda K."/>
            <person name="Sakurai N."/>
            <person name="Takahashi Y."/>
            <person name="Watada M."/>
            <person name="Katoh T."/>
            <person name="Gotoh A."/>
            <person name="Gotoh Y."/>
            <person name="Taniguchi I."/>
            <person name="Nakamura K."/>
            <person name="Hayashi T."/>
            <person name="Katayama T."/>
            <person name="Uemura T."/>
            <person name="Hattori Y."/>
        </authorList>
    </citation>
    <scope>NUCLEOTIDE SEQUENCE [LARGE SCALE GENOMIC DNA]</scope>
    <source>
        <strain evidence="7 8">SB-73</strain>
    </source>
</reference>
<evidence type="ECO:0000313" key="7">
    <source>
        <dbReference type="EMBL" id="GMM49431.1"/>
    </source>
</evidence>
<keyword evidence="5" id="KW-0804">Transcription</keyword>
<proteinExistence type="inferred from homology"/>
<evidence type="ECO:0000256" key="2">
    <source>
        <dbReference type="ARBA" id="ARBA00006898"/>
    </source>
</evidence>
<evidence type="ECO:0000256" key="3">
    <source>
        <dbReference type="ARBA" id="ARBA00016672"/>
    </source>
</evidence>
<dbReference type="SUPFAM" id="SSF47819">
    <property type="entry name" value="HRDC-like"/>
    <property type="match status" value="1"/>
</dbReference>
<evidence type="ECO:0000256" key="1">
    <source>
        <dbReference type="ARBA" id="ARBA00004123"/>
    </source>
</evidence>